<keyword evidence="3" id="KW-0813">Transport</keyword>
<feature type="transmembrane region" description="Helical" evidence="8">
    <location>
        <begin position="243"/>
        <end position="261"/>
    </location>
</feature>
<evidence type="ECO:0000256" key="8">
    <source>
        <dbReference type="SAM" id="Phobius"/>
    </source>
</evidence>
<gene>
    <name evidence="9" type="ORF">G7K_2608-t1</name>
</gene>
<evidence type="ECO:0000256" key="7">
    <source>
        <dbReference type="ARBA" id="ARBA00023136"/>
    </source>
</evidence>
<keyword evidence="10" id="KW-1185">Reference proteome</keyword>
<organism evidence="9 10">
    <name type="scientific">Saitoella complicata (strain BCRC 22490 / CBS 7301 / JCM 7358 / NBRC 10748 / NRRL Y-17804)</name>
    <dbReference type="NCBI Taxonomy" id="698492"/>
    <lineage>
        <taxon>Eukaryota</taxon>
        <taxon>Fungi</taxon>
        <taxon>Dikarya</taxon>
        <taxon>Ascomycota</taxon>
        <taxon>Taphrinomycotina</taxon>
        <taxon>Taphrinomycotina incertae sedis</taxon>
        <taxon>Saitoella</taxon>
    </lineage>
</organism>
<reference evidence="9 10" key="2">
    <citation type="journal article" date="2014" name="J. Gen. Appl. Microbiol.">
        <title>The early diverging ascomycetous budding yeast Saitoella complicata has three histone deacetylases belonging to the Clr6, Hos2, and Rpd3 lineages.</title>
        <authorList>
            <person name="Nishida H."/>
            <person name="Matsumoto T."/>
            <person name="Kondo S."/>
            <person name="Hamamoto M."/>
            <person name="Yoshikawa H."/>
        </authorList>
    </citation>
    <scope>NUCLEOTIDE SEQUENCE [LARGE SCALE GENOMIC DNA]</scope>
    <source>
        <strain evidence="9 10">NRRL Y-17804</strain>
    </source>
</reference>
<dbReference type="AlphaFoldDB" id="A0A0E9NGB1"/>
<feature type="transmembrane region" description="Helical" evidence="8">
    <location>
        <begin position="176"/>
        <end position="200"/>
    </location>
</feature>
<dbReference type="PANTHER" id="PTHR31686:SF1">
    <property type="entry name" value="SULFITE EFFLUX PUMP SSU1"/>
    <property type="match status" value="1"/>
</dbReference>
<evidence type="ECO:0000313" key="9">
    <source>
        <dbReference type="EMBL" id="GAO48435.1"/>
    </source>
</evidence>
<keyword evidence="5 8" id="KW-0812">Transmembrane</keyword>
<feature type="transmembrane region" description="Helical" evidence="8">
    <location>
        <begin position="108"/>
        <end position="128"/>
    </location>
</feature>
<evidence type="ECO:0000256" key="1">
    <source>
        <dbReference type="ARBA" id="ARBA00004651"/>
    </source>
</evidence>
<feature type="transmembrane region" description="Helical" evidence="8">
    <location>
        <begin position="35"/>
        <end position="53"/>
    </location>
</feature>
<evidence type="ECO:0008006" key="11">
    <source>
        <dbReference type="Google" id="ProtNLM"/>
    </source>
</evidence>
<sequence>MNKNPSTDKPASGGAEASNATVVANKALRDRIKHFTPSWFSITMGTGIVSILLHQLPYQFPGLHVISTVIYLVNVILFVIFSVISIARYTIYPYIGVLMLKHPVQSMILGTVPMGLSTIVNMTVFVAVQDAGFGAWSWKLAWSLWWFDAIWSLLTCLGVPFLMISVHQQSLEKMTAVVLLPIVSTIVAAASGGVVAQILPRPHAVTTLVASYILWGTGIPLALSVIVLYLHRLTIYKLPSREVIVSTFLPLGPLGQGAFGLMKLGSVAKGIGWPTQSAGEIYYTAGLWVGLIMWGYGLVWLVFASGAIVVSLPRFPFNMGWWGFTFPLGVYTLATTTLGNELDLGFFRVLGTIFSCVVVLLWIVVTWKTLSDGVFGGKLFVSPCVMEDEKERLSRRQLNECGNGVERVVDEIEMTRRA</sequence>
<comment type="caution">
    <text evidence="9">The sequence shown here is derived from an EMBL/GenBank/DDBJ whole genome shotgun (WGS) entry which is preliminary data.</text>
</comment>
<proteinExistence type="inferred from homology"/>
<dbReference type="FunFam" id="1.50.10.150:FF:000004">
    <property type="entry name" value="Malic acid transporter"/>
    <property type="match status" value="1"/>
</dbReference>
<keyword evidence="7 8" id="KW-0472">Membrane</keyword>
<evidence type="ECO:0000256" key="6">
    <source>
        <dbReference type="ARBA" id="ARBA00022989"/>
    </source>
</evidence>
<dbReference type="InterPro" id="IPR051629">
    <property type="entry name" value="Sulfite_efflux_TDT"/>
</dbReference>
<feature type="transmembrane region" description="Helical" evidence="8">
    <location>
        <begin position="315"/>
        <end position="334"/>
    </location>
</feature>
<dbReference type="PANTHER" id="PTHR31686">
    <property type="match status" value="1"/>
</dbReference>
<evidence type="ECO:0000313" key="10">
    <source>
        <dbReference type="Proteomes" id="UP000033140"/>
    </source>
</evidence>
<dbReference type="RefSeq" id="XP_019022055.1">
    <property type="nucleotide sequence ID" value="XM_019170313.1"/>
</dbReference>
<feature type="transmembrane region" description="Helical" evidence="8">
    <location>
        <begin position="281"/>
        <end position="303"/>
    </location>
</feature>
<dbReference type="EMBL" id="BACD03000014">
    <property type="protein sequence ID" value="GAO48435.1"/>
    <property type="molecule type" value="Genomic_DNA"/>
</dbReference>
<comment type="subcellular location">
    <subcellularLocation>
        <location evidence="1">Cell membrane</location>
        <topology evidence="1">Multi-pass membrane protein</topology>
    </subcellularLocation>
</comment>
<evidence type="ECO:0000256" key="4">
    <source>
        <dbReference type="ARBA" id="ARBA00022475"/>
    </source>
</evidence>
<dbReference type="OMA" id="YIPHCIM"/>
<evidence type="ECO:0000256" key="5">
    <source>
        <dbReference type="ARBA" id="ARBA00022692"/>
    </source>
</evidence>
<feature type="transmembrane region" description="Helical" evidence="8">
    <location>
        <begin position="65"/>
        <end position="87"/>
    </location>
</feature>
<name>A0A0E9NGB1_SAICN</name>
<dbReference type="InterPro" id="IPR004695">
    <property type="entry name" value="SLAC1/Mae1/Ssu1/TehA"/>
</dbReference>
<dbReference type="GO" id="GO:0005886">
    <property type="term" value="C:plasma membrane"/>
    <property type="evidence" value="ECO:0007669"/>
    <property type="project" value="UniProtKB-SubCell"/>
</dbReference>
<feature type="transmembrane region" description="Helical" evidence="8">
    <location>
        <begin position="140"/>
        <end position="164"/>
    </location>
</feature>
<dbReference type="GO" id="GO:0000319">
    <property type="term" value="F:sulfite transmembrane transporter activity"/>
    <property type="evidence" value="ECO:0007669"/>
    <property type="project" value="TreeGrafter"/>
</dbReference>
<dbReference type="OrthoDB" id="1099at2759"/>
<evidence type="ECO:0000256" key="2">
    <source>
        <dbReference type="ARBA" id="ARBA00008566"/>
    </source>
</evidence>
<keyword evidence="4" id="KW-1003">Cell membrane</keyword>
<reference evidence="9 10" key="1">
    <citation type="journal article" date="2011" name="J. Gen. Appl. Microbiol.">
        <title>Draft genome sequencing of the enigmatic yeast Saitoella complicata.</title>
        <authorList>
            <person name="Nishida H."/>
            <person name="Hamamoto M."/>
            <person name="Sugiyama J."/>
        </authorList>
    </citation>
    <scope>NUCLEOTIDE SEQUENCE [LARGE SCALE GENOMIC DNA]</scope>
    <source>
        <strain evidence="9 10">NRRL Y-17804</strain>
    </source>
</reference>
<evidence type="ECO:0000256" key="3">
    <source>
        <dbReference type="ARBA" id="ARBA00022448"/>
    </source>
</evidence>
<dbReference type="Proteomes" id="UP000033140">
    <property type="component" value="Unassembled WGS sequence"/>
</dbReference>
<accession>A0A0E9NGB1</accession>
<dbReference type="InterPro" id="IPR038665">
    <property type="entry name" value="Voltage-dep_anion_channel_sf"/>
</dbReference>
<comment type="similarity">
    <text evidence="2">Belongs to the tellurite-resistance/dicarboxylate transporter (TDT) family.</text>
</comment>
<dbReference type="Gene3D" id="1.50.10.150">
    <property type="entry name" value="Voltage-dependent anion channel"/>
    <property type="match status" value="1"/>
</dbReference>
<protein>
    <recommendedName>
        <fullName evidence="11">Sulfite efflux pump SSU1</fullName>
    </recommendedName>
</protein>
<reference evidence="9 10" key="3">
    <citation type="journal article" date="2015" name="Genome Announc.">
        <title>Draft Genome Sequence of the Archiascomycetous Yeast Saitoella complicata.</title>
        <authorList>
            <person name="Yamauchi K."/>
            <person name="Kondo S."/>
            <person name="Hamamoto M."/>
            <person name="Takahashi Y."/>
            <person name="Ogura Y."/>
            <person name="Hayashi T."/>
            <person name="Nishida H."/>
        </authorList>
    </citation>
    <scope>NUCLEOTIDE SEQUENCE [LARGE SCALE GENOMIC DNA]</scope>
    <source>
        <strain evidence="9 10">NRRL Y-17804</strain>
    </source>
</reference>
<feature type="transmembrane region" description="Helical" evidence="8">
    <location>
        <begin position="346"/>
        <end position="365"/>
    </location>
</feature>
<dbReference type="Pfam" id="PF03595">
    <property type="entry name" value="SLAC1"/>
    <property type="match status" value="1"/>
</dbReference>
<dbReference type="CDD" id="cd09318">
    <property type="entry name" value="TDT_SSU1"/>
    <property type="match status" value="1"/>
</dbReference>
<keyword evidence="6 8" id="KW-1133">Transmembrane helix</keyword>
<feature type="transmembrane region" description="Helical" evidence="8">
    <location>
        <begin position="212"/>
        <end position="231"/>
    </location>
</feature>